<dbReference type="PANTHER" id="PTHR31084">
    <property type="entry name" value="ALPHA-L-FUCOSIDASE 2"/>
    <property type="match status" value="1"/>
</dbReference>
<dbReference type="PANTHER" id="PTHR31084:SF0">
    <property type="entry name" value="ALPHA-L-FUCOSIDASE 2"/>
    <property type="match status" value="1"/>
</dbReference>
<dbReference type="GO" id="GO:0005975">
    <property type="term" value="P:carbohydrate metabolic process"/>
    <property type="evidence" value="ECO:0007669"/>
    <property type="project" value="InterPro"/>
</dbReference>
<dbReference type="Proteomes" id="UP001155483">
    <property type="component" value="Unassembled WGS sequence"/>
</dbReference>
<dbReference type="SUPFAM" id="SSF48208">
    <property type="entry name" value="Six-hairpin glycosidases"/>
    <property type="match status" value="1"/>
</dbReference>
<evidence type="ECO:0000313" key="3">
    <source>
        <dbReference type="Proteomes" id="UP001155483"/>
    </source>
</evidence>
<gene>
    <name evidence="2" type="ORF">OCK74_06705</name>
</gene>
<comment type="caution">
    <text evidence="2">The sequence shown here is derived from an EMBL/GenBank/DDBJ whole genome shotgun (WGS) entry which is preliminary data.</text>
</comment>
<dbReference type="GO" id="GO:0004560">
    <property type="term" value="F:alpha-L-fucosidase activity"/>
    <property type="evidence" value="ECO:0007669"/>
    <property type="project" value="TreeGrafter"/>
</dbReference>
<dbReference type="EMBL" id="JAOTIF010000003">
    <property type="protein sequence ID" value="MCU7548800.1"/>
    <property type="molecule type" value="Genomic_DNA"/>
</dbReference>
<dbReference type="InterPro" id="IPR054363">
    <property type="entry name" value="GH95_cat"/>
</dbReference>
<dbReference type="RefSeq" id="WP_279296245.1">
    <property type="nucleotide sequence ID" value="NZ_JAOTIF010000003.1"/>
</dbReference>
<evidence type="ECO:0000259" key="1">
    <source>
        <dbReference type="Pfam" id="PF22124"/>
    </source>
</evidence>
<dbReference type="InterPro" id="IPR008928">
    <property type="entry name" value="6-hairpin_glycosidase_sf"/>
</dbReference>
<keyword evidence="3" id="KW-1185">Reference proteome</keyword>
<proteinExistence type="predicted"/>
<feature type="domain" description="Glycosyl hydrolase family 95 catalytic" evidence="1">
    <location>
        <begin position="270"/>
        <end position="627"/>
    </location>
</feature>
<organism evidence="2 3">
    <name type="scientific">Paraflavisolibacter caeni</name>
    <dbReference type="NCBI Taxonomy" id="2982496"/>
    <lineage>
        <taxon>Bacteria</taxon>
        <taxon>Pseudomonadati</taxon>
        <taxon>Bacteroidota</taxon>
        <taxon>Chitinophagia</taxon>
        <taxon>Chitinophagales</taxon>
        <taxon>Chitinophagaceae</taxon>
        <taxon>Paraflavisolibacter</taxon>
    </lineage>
</organism>
<evidence type="ECO:0000313" key="2">
    <source>
        <dbReference type="EMBL" id="MCU7548800.1"/>
    </source>
</evidence>
<sequence length="730" mass="82691">MKALFFIASLVCVFIAEGKGQPNAWKNVSKYKNTWNKPPSRIPNRFSVDAPLMGNGDMMVCTGFDGKILRYYISKNDFWRLKSQGDGLSGPRLAGCVDIAVKGFDSSSFSAQQLLSNGTTTCFLKIDDRGVEVSSWVAATENILFIEIYAKKKAVEISLDLSAPQNNQAQISKRSGPVSWLTRSFEGDVDMSTGVAIAFKILGRNTNSTLLQKGKKVVIAVAIESKFKKDNPLKYVQGHLQTITPHYIDQLKKNHDDWWKDYWSKSSVTLSDTLLEKAWYQGLYTMGACSRDPRFPPGLFGWTTNDQPGWNGDYHLNYNFQAPFYCLASANRLKQAAPHDAPLLDFISRGEWYARKVTNTRGILYPVGIGPLGIEVTRNFPNDHYKNHGDIESGGLFFGQRSNAIYGLVNMAQYWRCTYDSIYGEKIYPYVFNVVAFWEDYLRLENNRLVIYGDAIHEGSGANKNPILTLGLLRNALQLIIDLSKALQKDELKRDKWENMLVQLSTFPIQQRNGKKVFRYTEEGVDWWDGNGLGIQHIYPGNVITLDSDPQLLEISKNTIDQMQRWHDANTSNSFFMAAIRVGYDPEKIIHELRNYSLHTYPNGFQYGNPHGIENSCTVTNAVNEMLCMSVGNVIRIMQGYPVKYDAQFSNIRTWGAFLVSAKRVSGHIGRVTIISEMGNPCTIMNPWDKRKVKIIRNGKKAELQEGERLTFNTYKNETIELEPLEPNNG</sequence>
<dbReference type="Gene3D" id="1.50.10.10">
    <property type="match status" value="1"/>
</dbReference>
<reference evidence="2" key="2">
    <citation type="submission" date="2023-04" db="EMBL/GenBank/DDBJ databases">
        <title>Paracnuella aquatica gen. nov., sp. nov., a member of the family Chitinophagaceae isolated from a hot spring.</title>
        <authorList>
            <person name="Wang C."/>
        </authorList>
    </citation>
    <scope>NUCLEOTIDE SEQUENCE</scope>
    <source>
        <strain evidence="2">LB-8</strain>
    </source>
</reference>
<dbReference type="InterPro" id="IPR012341">
    <property type="entry name" value="6hp_glycosidase-like_sf"/>
</dbReference>
<dbReference type="AlphaFoldDB" id="A0A9X2XUG2"/>
<dbReference type="Pfam" id="PF22124">
    <property type="entry name" value="Glyco_hydro_95_cat"/>
    <property type="match status" value="1"/>
</dbReference>
<reference evidence="2" key="1">
    <citation type="submission" date="2022-09" db="EMBL/GenBank/DDBJ databases">
        <authorList>
            <person name="Yuan C."/>
            <person name="Ke Z."/>
        </authorList>
    </citation>
    <scope>NUCLEOTIDE SEQUENCE</scope>
    <source>
        <strain evidence="2">LB-8</strain>
    </source>
</reference>
<accession>A0A9X2XUG2</accession>
<protein>
    <recommendedName>
        <fullName evidence="1">Glycosyl hydrolase family 95 catalytic domain-containing protein</fullName>
    </recommendedName>
</protein>
<name>A0A9X2XUG2_9BACT</name>